<dbReference type="KEGG" id="cthr:CTHT_0046090"/>
<evidence type="ECO:0000256" key="1">
    <source>
        <dbReference type="SAM" id="MobiDB-lite"/>
    </source>
</evidence>
<sequence length="164" mass="17442">MGEERARAKQAAAEKQSVTTKQSAQEPKAAAGKTESALELKSGKRNADNGNVVAPGTSISLNLTVSVGPNAKATTKATKAMTTAAKTSTQRQPRHQPQTLPTETNLPTQPPFDPSLDLAVLAPTPPPPPPPVRQHLSYRDSNDDDPLLLYSELLPYTDLPPSDQ</sequence>
<keyword evidence="3" id="KW-1185">Reference proteome</keyword>
<feature type="compositionally biased region" description="Polar residues" evidence="1">
    <location>
        <begin position="57"/>
        <end position="67"/>
    </location>
</feature>
<protein>
    <submittedName>
        <fullName evidence="2">Uncharacterized protein</fullName>
    </submittedName>
</protein>
<gene>
    <name evidence="2" type="ORF">CTHT_0046090</name>
</gene>
<feature type="compositionally biased region" description="Basic and acidic residues" evidence="1">
    <location>
        <begin position="36"/>
        <end position="47"/>
    </location>
</feature>
<feature type="region of interest" description="Disordered" evidence="1">
    <location>
        <begin position="1"/>
        <end position="146"/>
    </location>
</feature>
<dbReference type="Proteomes" id="UP000008066">
    <property type="component" value="Unassembled WGS sequence"/>
</dbReference>
<feature type="compositionally biased region" description="Pro residues" evidence="1">
    <location>
        <begin position="123"/>
        <end position="132"/>
    </location>
</feature>
<accession>G0S9J3</accession>
<name>G0S9J3_CHATD</name>
<dbReference type="RefSeq" id="XP_006694989.1">
    <property type="nucleotide sequence ID" value="XM_006694926.1"/>
</dbReference>
<evidence type="ECO:0000313" key="3">
    <source>
        <dbReference type="Proteomes" id="UP000008066"/>
    </source>
</evidence>
<dbReference type="AlphaFoldDB" id="G0S9J3"/>
<evidence type="ECO:0000313" key="2">
    <source>
        <dbReference type="EMBL" id="EGS20104.1"/>
    </source>
</evidence>
<dbReference type="EMBL" id="GL988043">
    <property type="protein sequence ID" value="EGS20104.1"/>
    <property type="molecule type" value="Genomic_DNA"/>
</dbReference>
<reference evidence="2 3" key="1">
    <citation type="journal article" date="2011" name="Cell">
        <title>Insight into structure and assembly of the nuclear pore complex by utilizing the genome of a eukaryotic thermophile.</title>
        <authorList>
            <person name="Amlacher S."/>
            <person name="Sarges P."/>
            <person name="Flemming D."/>
            <person name="van Noort V."/>
            <person name="Kunze R."/>
            <person name="Devos D.P."/>
            <person name="Arumugam M."/>
            <person name="Bork P."/>
            <person name="Hurt E."/>
        </authorList>
    </citation>
    <scope>NUCLEOTIDE SEQUENCE [LARGE SCALE GENOMIC DNA]</scope>
    <source>
        <strain evidence="3">DSM 1495 / CBS 144.50 / IMI 039719</strain>
    </source>
</reference>
<dbReference type="HOGENOM" id="CLU_1618813_0_0_1"/>
<organism evidence="3">
    <name type="scientific">Chaetomium thermophilum (strain DSM 1495 / CBS 144.50 / IMI 039719)</name>
    <name type="common">Thermochaetoides thermophila</name>
    <dbReference type="NCBI Taxonomy" id="759272"/>
    <lineage>
        <taxon>Eukaryota</taxon>
        <taxon>Fungi</taxon>
        <taxon>Dikarya</taxon>
        <taxon>Ascomycota</taxon>
        <taxon>Pezizomycotina</taxon>
        <taxon>Sordariomycetes</taxon>
        <taxon>Sordariomycetidae</taxon>
        <taxon>Sordariales</taxon>
        <taxon>Chaetomiaceae</taxon>
        <taxon>Thermochaetoides</taxon>
    </lineage>
</organism>
<dbReference type="GeneID" id="18258647"/>
<feature type="compositionally biased region" description="Polar residues" evidence="1">
    <location>
        <begin position="88"/>
        <end position="107"/>
    </location>
</feature>
<feature type="compositionally biased region" description="Low complexity" evidence="1">
    <location>
        <begin position="71"/>
        <end position="87"/>
    </location>
</feature>
<proteinExistence type="predicted"/>